<evidence type="ECO:0000256" key="5">
    <source>
        <dbReference type="PIRSR" id="PIRSR604254-1"/>
    </source>
</evidence>
<evidence type="ECO:0000256" key="6">
    <source>
        <dbReference type="SAM" id="Phobius"/>
    </source>
</evidence>
<accession>A0A9P6PNG3</accession>
<feature type="binding site" evidence="5">
    <location>
        <position position="115"/>
    </location>
    <ligand>
        <name>Zn(2+)</name>
        <dbReference type="ChEBI" id="CHEBI:29105"/>
    </ligand>
</feature>
<keyword evidence="5" id="KW-0862">Zinc</keyword>
<evidence type="ECO:0000256" key="4">
    <source>
        <dbReference type="ARBA" id="ARBA00023136"/>
    </source>
</evidence>
<reference evidence="7" key="1">
    <citation type="journal article" date="2020" name="Fungal Divers.">
        <title>Resolving the Mortierellaceae phylogeny through synthesis of multi-gene phylogenetics and phylogenomics.</title>
        <authorList>
            <person name="Vandepol N."/>
            <person name="Liber J."/>
            <person name="Desiro A."/>
            <person name="Na H."/>
            <person name="Kennedy M."/>
            <person name="Barry K."/>
            <person name="Grigoriev I.V."/>
            <person name="Miller A.N."/>
            <person name="O'Donnell K."/>
            <person name="Stajich J.E."/>
            <person name="Bonito G."/>
        </authorList>
    </citation>
    <scope>NUCLEOTIDE SEQUENCE</scope>
    <source>
        <strain evidence="7">KOD948</strain>
    </source>
</reference>
<proteinExistence type="predicted"/>
<keyword evidence="5" id="KW-0479">Metal-binding</keyword>
<feature type="transmembrane region" description="Helical" evidence="6">
    <location>
        <begin position="46"/>
        <end position="65"/>
    </location>
</feature>
<dbReference type="InterPro" id="IPR004254">
    <property type="entry name" value="AdipoR/HlyIII-related"/>
</dbReference>
<dbReference type="GO" id="GO:0046872">
    <property type="term" value="F:metal ion binding"/>
    <property type="evidence" value="ECO:0007669"/>
    <property type="project" value="UniProtKB-KW"/>
</dbReference>
<dbReference type="GO" id="GO:0038023">
    <property type="term" value="F:signaling receptor activity"/>
    <property type="evidence" value="ECO:0007669"/>
    <property type="project" value="TreeGrafter"/>
</dbReference>
<comment type="subcellular location">
    <subcellularLocation>
        <location evidence="1">Membrane</location>
        <topology evidence="1">Multi-pass membrane protein</topology>
    </subcellularLocation>
</comment>
<protein>
    <submittedName>
        <fullName evidence="7">Uncharacterized protein</fullName>
    </submittedName>
</protein>
<dbReference type="EMBL" id="JAAAJA010000917">
    <property type="protein sequence ID" value="KAG0248818.1"/>
    <property type="molecule type" value="Genomic_DNA"/>
</dbReference>
<organism evidence="7 8">
    <name type="scientific">Mortierella polycephala</name>
    <dbReference type="NCBI Taxonomy" id="41804"/>
    <lineage>
        <taxon>Eukaryota</taxon>
        <taxon>Fungi</taxon>
        <taxon>Fungi incertae sedis</taxon>
        <taxon>Mucoromycota</taxon>
        <taxon>Mortierellomycotina</taxon>
        <taxon>Mortierellomycetes</taxon>
        <taxon>Mortierellales</taxon>
        <taxon>Mortierellaceae</taxon>
        <taxon>Mortierella</taxon>
    </lineage>
</organism>
<gene>
    <name evidence="7" type="ORF">BG011_009878</name>
</gene>
<keyword evidence="2 6" id="KW-0812">Transmembrane</keyword>
<feature type="binding site" evidence="5">
    <location>
        <position position="119"/>
    </location>
    <ligand>
        <name>Zn(2+)</name>
        <dbReference type="ChEBI" id="CHEBI:29105"/>
    </ligand>
</feature>
<feature type="transmembrane region" description="Helical" evidence="6">
    <location>
        <begin position="77"/>
        <end position="96"/>
    </location>
</feature>
<dbReference type="PANTHER" id="PTHR20855:SF97">
    <property type="entry name" value="ADIPOR-LIKE RECEPTOR IZH3-RELATED"/>
    <property type="match status" value="1"/>
</dbReference>
<dbReference type="Proteomes" id="UP000726737">
    <property type="component" value="Unassembled WGS sequence"/>
</dbReference>
<feature type="transmembrane region" description="Helical" evidence="6">
    <location>
        <begin position="16"/>
        <end position="34"/>
    </location>
</feature>
<evidence type="ECO:0000256" key="1">
    <source>
        <dbReference type="ARBA" id="ARBA00004141"/>
    </source>
</evidence>
<evidence type="ECO:0000313" key="7">
    <source>
        <dbReference type="EMBL" id="KAG0248818.1"/>
    </source>
</evidence>
<dbReference type="PANTHER" id="PTHR20855">
    <property type="entry name" value="ADIPOR/PROGESTIN RECEPTOR-RELATED"/>
    <property type="match status" value="1"/>
</dbReference>
<comment type="caution">
    <text evidence="7">The sequence shown here is derived from an EMBL/GenBank/DDBJ whole genome shotgun (WGS) entry which is preliminary data.</text>
</comment>
<evidence type="ECO:0000256" key="3">
    <source>
        <dbReference type="ARBA" id="ARBA00022989"/>
    </source>
</evidence>
<dbReference type="GO" id="GO:0016020">
    <property type="term" value="C:membrane"/>
    <property type="evidence" value="ECO:0007669"/>
    <property type="project" value="UniProtKB-SubCell"/>
</dbReference>
<name>A0A9P6PNG3_9FUNG</name>
<evidence type="ECO:0000256" key="2">
    <source>
        <dbReference type="ARBA" id="ARBA00022692"/>
    </source>
</evidence>
<dbReference type="AlphaFoldDB" id="A0A9P6PNG3"/>
<dbReference type="OrthoDB" id="5585746at2759"/>
<keyword evidence="3 6" id="KW-1133">Transmembrane helix</keyword>
<evidence type="ECO:0000313" key="8">
    <source>
        <dbReference type="Proteomes" id="UP000726737"/>
    </source>
</evidence>
<sequence>MATLHYGFFCAPERPFFLSFSFLMGVIGCVLPTVCKDFDLPSFRYFRMSIFLGMVLSGSLPWAYSVYLKGMTNTLSFIAPISKSGLAYFLGVVVYGHRFPERQFPGLFDTWGHSHQVWHVAVVAGIYYHYQAMVHFFEARYTFGCLSEYGAFERYVQDQGQGRNFSL</sequence>
<dbReference type="Pfam" id="PF03006">
    <property type="entry name" value="HlyIII"/>
    <property type="match status" value="1"/>
</dbReference>
<keyword evidence="4 6" id="KW-0472">Membrane</keyword>
<keyword evidence="8" id="KW-1185">Reference proteome</keyword>
<dbReference type="GO" id="GO:0006882">
    <property type="term" value="P:intracellular zinc ion homeostasis"/>
    <property type="evidence" value="ECO:0007669"/>
    <property type="project" value="TreeGrafter"/>
</dbReference>